<keyword evidence="3" id="KW-1185">Reference proteome</keyword>
<name>A0A8S0SEW5_OLEEU</name>
<sequence length="87" mass="10175">MILKNSKRLKGTNISIREDLPVELRAKRREQLEEMKRLRSEGKFAIIKYDQLIVHGEDRRREEVVEDNVQSRSTGQKRALSQSPDVA</sequence>
<reference evidence="2 3" key="1">
    <citation type="submission" date="2019-12" db="EMBL/GenBank/DDBJ databases">
        <authorList>
            <person name="Alioto T."/>
            <person name="Alioto T."/>
            <person name="Gomez Garrido J."/>
        </authorList>
    </citation>
    <scope>NUCLEOTIDE SEQUENCE [LARGE SCALE GENOMIC DNA]</scope>
</reference>
<dbReference type="OrthoDB" id="6059368at2759"/>
<protein>
    <submittedName>
        <fullName evidence="2">Uncharacterized protein</fullName>
    </submittedName>
</protein>
<feature type="region of interest" description="Disordered" evidence="1">
    <location>
        <begin position="63"/>
        <end position="87"/>
    </location>
</feature>
<feature type="compositionally biased region" description="Polar residues" evidence="1">
    <location>
        <begin position="68"/>
        <end position="87"/>
    </location>
</feature>
<evidence type="ECO:0000256" key="1">
    <source>
        <dbReference type="SAM" id="MobiDB-lite"/>
    </source>
</evidence>
<evidence type="ECO:0000313" key="3">
    <source>
        <dbReference type="Proteomes" id="UP000594638"/>
    </source>
</evidence>
<feature type="non-terminal residue" evidence="2">
    <location>
        <position position="87"/>
    </location>
</feature>
<dbReference type="Proteomes" id="UP000594638">
    <property type="component" value="Unassembled WGS sequence"/>
</dbReference>
<comment type="caution">
    <text evidence="2">The sequence shown here is derived from an EMBL/GenBank/DDBJ whole genome shotgun (WGS) entry which is preliminary data.</text>
</comment>
<accession>A0A8S0SEW5</accession>
<proteinExistence type="predicted"/>
<dbReference type="AlphaFoldDB" id="A0A8S0SEW5"/>
<evidence type="ECO:0000313" key="2">
    <source>
        <dbReference type="EMBL" id="CAA2991186.1"/>
    </source>
</evidence>
<dbReference type="EMBL" id="CACTIH010004925">
    <property type="protein sequence ID" value="CAA2991186.1"/>
    <property type="molecule type" value="Genomic_DNA"/>
</dbReference>
<organism evidence="2 3">
    <name type="scientific">Olea europaea subsp. europaea</name>
    <dbReference type="NCBI Taxonomy" id="158383"/>
    <lineage>
        <taxon>Eukaryota</taxon>
        <taxon>Viridiplantae</taxon>
        <taxon>Streptophyta</taxon>
        <taxon>Embryophyta</taxon>
        <taxon>Tracheophyta</taxon>
        <taxon>Spermatophyta</taxon>
        <taxon>Magnoliopsida</taxon>
        <taxon>eudicotyledons</taxon>
        <taxon>Gunneridae</taxon>
        <taxon>Pentapetalae</taxon>
        <taxon>asterids</taxon>
        <taxon>lamiids</taxon>
        <taxon>Lamiales</taxon>
        <taxon>Oleaceae</taxon>
        <taxon>Oleeae</taxon>
        <taxon>Olea</taxon>
    </lineage>
</organism>
<gene>
    <name evidence="2" type="ORF">OLEA9_A032917</name>
</gene>
<dbReference type="Gramene" id="OE9A032917T1">
    <property type="protein sequence ID" value="OE9A032917C1"/>
    <property type="gene ID" value="OE9A032917"/>
</dbReference>